<feature type="binding site" evidence="2">
    <location>
        <position position="292"/>
    </location>
    <ligand>
        <name>Zn(2+)</name>
        <dbReference type="ChEBI" id="CHEBI:29105"/>
        <note>catalytic</note>
    </ligand>
</feature>
<keyword evidence="1 2" id="KW-0479">Metal-binding</keyword>
<protein>
    <recommendedName>
        <fullName evidence="1">Metal-dependent carboxypeptidase</fullName>
        <ecNumber evidence="1">3.4.17.19</ecNumber>
    </recommendedName>
</protein>
<keyword evidence="2" id="KW-0862">Zinc</keyword>
<dbReference type="PANTHER" id="PTHR34217">
    <property type="entry name" value="METAL-DEPENDENT CARBOXYPEPTIDASE"/>
    <property type="match status" value="1"/>
</dbReference>
<dbReference type="AlphaFoldDB" id="D5E346"/>
<dbReference type="Pfam" id="PF02074">
    <property type="entry name" value="Peptidase_M32"/>
    <property type="match status" value="1"/>
</dbReference>
<dbReference type="GO" id="GO:0046872">
    <property type="term" value="F:metal ion binding"/>
    <property type="evidence" value="ECO:0007669"/>
    <property type="project" value="UniProtKB-KW"/>
</dbReference>
<dbReference type="HOGENOM" id="CLU_032916_1_1_9"/>
<keyword evidence="1 4" id="KW-0378">Hydrolase</keyword>
<dbReference type="PRINTS" id="PR00998">
    <property type="entry name" value="CRBOXYPTASET"/>
</dbReference>
<feature type="binding site" evidence="2">
    <location>
        <position position="262"/>
    </location>
    <ligand>
        <name>Zn(2+)</name>
        <dbReference type="ChEBI" id="CHEBI:29105"/>
        <note>catalytic</note>
    </ligand>
</feature>
<keyword evidence="1 4" id="KW-0121">Carboxypeptidase</keyword>
<dbReference type="GO" id="GO:0004181">
    <property type="term" value="F:metallocarboxypeptidase activity"/>
    <property type="evidence" value="ECO:0007669"/>
    <property type="project" value="UniProtKB-UniRule"/>
</dbReference>
<evidence type="ECO:0000256" key="1">
    <source>
        <dbReference type="PIRNR" id="PIRNR006615"/>
    </source>
</evidence>
<reference evidence="4 5" key="1">
    <citation type="journal article" date="2011" name="J. Bacteriol.">
        <title>Genome sequences of the biotechnologically important Bacillus megaterium strains QM B1551 and DSM319.</title>
        <authorList>
            <person name="Eppinger M."/>
            <person name="Bunk B."/>
            <person name="Johns M.A."/>
            <person name="Edirisinghe J.N."/>
            <person name="Kutumbaka K.K."/>
            <person name="Koenig S.S."/>
            <person name="Huot Creasy H."/>
            <person name="Rosovitz M.J."/>
            <person name="Riley D.R."/>
            <person name="Daugherty S."/>
            <person name="Martin M."/>
            <person name="Elbourne L.D."/>
            <person name="Paulsen I."/>
            <person name="Biedendieck R."/>
            <person name="Braun C."/>
            <person name="Grayburn S."/>
            <person name="Dhingra S."/>
            <person name="Lukyanchuk V."/>
            <person name="Ball B."/>
            <person name="Ul-Qamar R."/>
            <person name="Seibel J."/>
            <person name="Bremer E."/>
            <person name="Jahn D."/>
            <person name="Ravel J."/>
            <person name="Vary P.S."/>
        </authorList>
    </citation>
    <scope>NUCLEOTIDE SEQUENCE [LARGE SCALE GENOMIC DNA]</scope>
    <source>
        <strain evidence="5">ATCC 12872 / QMB1551</strain>
    </source>
</reference>
<comment type="cofactor">
    <cofactor evidence="2">
        <name>Zn(2+)</name>
        <dbReference type="ChEBI" id="CHEBI:29105"/>
    </cofactor>
    <text evidence="2">Binds 1 zinc ion per subunit.</text>
</comment>
<dbReference type="EC" id="3.4.17.19" evidence="1"/>
<accession>D5E346</accession>
<dbReference type="PIRSF" id="PIRSF006615">
    <property type="entry name" value="Zn_crbxpep_Taq"/>
    <property type="match status" value="1"/>
</dbReference>
<dbReference type="RefSeq" id="WP_013058526.1">
    <property type="nucleotide sequence ID" value="NC_014019.1"/>
</dbReference>
<keyword evidence="1" id="KW-0645">Protease</keyword>
<keyword evidence="1" id="KW-0482">Metalloprotease</keyword>
<comment type="function">
    <text evidence="1">Broad specificity carboxypetidase that releases amino acids sequentially from the C-terminus, including neutral, aromatic, polar and basic residues.</text>
</comment>
<feature type="active site" description="Proton donor/acceptor" evidence="3">
    <location>
        <position position="263"/>
    </location>
</feature>
<comment type="similarity">
    <text evidence="1">Belongs to the peptidase M32 family.</text>
</comment>
<organism evidence="4 5">
    <name type="scientific">Priestia megaterium (strain ATCC 12872 / QMB1551)</name>
    <name type="common">Bacillus megaterium</name>
    <dbReference type="NCBI Taxonomy" id="545693"/>
    <lineage>
        <taxon>Bacteria</taxon>
        <taxon>Bacillati</taxon>
        <taxon>Bacillota</taxon>
        <taxon>Bacilli</taxon>
        <taxon>Bacillales</taxon>
        <taxon>Bacillaceae</taxon>
        <taxon>Priestia</taxon>
    </lineage>
</organism>
<dbReference type="CDD" id="cd06460">
    <property type="entry name" value="M32_Taq"/>
    <property type="match status" value="1"/>
</dbReference>
<comment type="catalytic activity">
    <reaction evidence="1">
        <text>Release of a C-terminal amino acid with broad specificity, except for -Pro.</text>
        <dbReference type="EC" id="3.4.17.19"/>
    </reaction>
</comment>
<dbReference type="KEGG" id="bmq:BMQ_3839"/>
<name>D5E346_PRIM1</name>
<gene>
    <name evidence="4" type="ordered locus">BMQ_3839</name>
</gene>
<sequence>MNSTGRLHTKKHISRIEHYKQALSLLSWDAKTSAPLNSQKQHATIQGTLSKELYLLQTDPIFAKELRHLQEQNLNQLQQKQVQHYWNIYQKLSAVPLEDYYQFSVLKASTHALWSQAREQNEFKLVADNLQQLIHMHKRFAEYRNPHLAPYEQLLEEYEPDVSSETIDSLFQQIKDAILPLLTKIKRSSVTHDTSFLNKPFSIENQQKLGKHLLTAIGYNFKSGQIGTTAHPFSAGIHPQDARLAVRYDEHNVKLAAFMFLHEGGHSIYNQQISSDLLDTGLGAYTSMGLHESQSLFWERIIGKHEGFWRNHAHLFKELEPAIYGDISFETLYFALNEVTPSLIRLQADDLTYLLHIIIRYELERDLFADKLRVSDLPSAWNAKYKAYLGIKPETDRDGVLQDGHWYGGAFGYFPSYNLGFIYAAQLREAVIKDNPDFDEIISSQNLSLIADWQKQHIHQYGKLKTPREILTNLSIGRIDAQPLINYLKKSMKGYINFNSF</sequence>
<dbReference type="PROSITE" id="PS52034">
    <property type="entry name" value="PEPTIDASE_M32"/>
    <property type="match status" value="1"/>
</dbReference>
<dbReference type="PANTHER" id="PTHR34217:SF1">
    <property type="entry name" value="CARBOXYPEPTIDASE 1"/>
    <property type="match status" value="1"/>
</dbReference>
<dbReference type="Proteomes" id="UP000000935">
    <property type="component" value="Chromosome"/>
</dbReference>
<dbReference type="InterPro" id="IPR001333">
    <property type="entry name" value="Peptidase_M32_Taq"/>
</dbReference>
<dbReference type="eggNOG" id="COG2317">
    <property type="taxonomic scope" value="Bacteria"/>
</dbReference>
<dbReference type="Gene3D" id="1.10.1370.30">
    <property type="match status" value="1"/>
</dbReference>
<dbReference type="SUPFAM" id="SSF55486">
    <property type="entry name" value="Metalloproteases ('zincins'), catalytic domain"/>
    <property type="match status" value="1"/>
</dbReference>
<evidence type="ECO:0000313" key="5">
    <source>
        <dbReference type="Proteomes" id="UP000000935"/>
    </source>
</evidence>
<evidence type="ECO:0000256" key="2">
    <source>
        <dbReference type="PIRSR" id="PIRSR006615-1"/>
    </source>
</evidence>
<keyword evidence="5" id="KW-1185">Reference proteome</keyword>
<feature type="binding site" evidence="2">
    <location>
        <position position="266"/>
    </location>
    <ligand>
        <name>Zn(2+)</name>
        <dbReference type="ChEBI" id="CHEBI:29105"/>
        <note>catalytic</note>
    </ligand>
</feature>
<evidence type="ECO:0000256" key="3">
    <source>
        <dbReference type="PIRSR" id="PIRSR006615-2"/>
    </source>
</evidence>
<dbReference type="GO" id="GO:0006508">
    <property type="term" value="P:proteolysis"/>
    <property type="evidence" value="ECO:0007669"/>
    <property type="project" value="UniProtKB-UniRule"/>
</dbReference>
<proteinExistence type="inferred from homology"/>
<evidence type="ECO:0000313" key="4">
    <source>
        <dbReference type="EMBL" id="ADE70852.1"/>
    </source>
</evidence>
<dbReference type="EMBL" id="CP001983">
    <property type="protein sequence ID" value="ADE70852.1"/>
    <property type="molecule type" value="Genomic_DNA"/>
</dbReference>